<dbReference type="EMBL" id="BMRP01000025">
    <property type="protein sequence ID" value="GGU84729.1"/>
    <property type="molecule type" value="Genomic_DNA"/>
</dbReference>
<evidence type="ECO:0000313" key="1">
    <source>
        <dbReference type="EMBL" id="GGU84729.1"/>
    </source>
</evidence>
<organism evidence="1 2">
    <name type="scientific">Streptomyces albospinus</name>
    <dbReference type="NCBI Taxonomy" id="285515"/>
    <lineage>
        <taxon>Bacteria</taxon>
        <taxon>Bacillati</taxon>
        <taxon>Actinomycetota</taxon>
        <taxon>Actinomycetes</taxon>
        <taxon>Kitasatosporales</taxon>
        <taxon>Streptomycetaceae</taxon>
        <taxon>Streptomyces</taxon>
    </lineage>
</organism>
<reference evidence="2" key="1">
    <citation type="journal article" date="2019" name="Int. J. Syst. Evol. Microbiol.">
        <title>The Global Catalogue of Microorganisms (GCM) 10K type strain sequencing project: providing services to taxonomists for standard genome sequencing and annotation.</title>
        <authorList>
            <consortium name="The Broad Institute Genomics Platform"/>
            <consortium name="The Broad Institute Genome Sequencing Center for Infectious Disease"/>
            <person name="Wu L."/>
            <person name="Ma J."/>
        </authorList>
    </citation>
    <scope>NUCLEOTIDE SEQUENCE [LARGE SCALE GENOMIC DNA]</scope>
    <source>
        <strain evidence="2">JCM 3399</strain>
    </source>
</reference>
<keyword evidence="2" id="KW-1185">Reference proteome</keyword>
<sequence>MPEAVGADTKGLGDATGAVKTFAMAGVLDAFGASGAVVFFGAADAFAVSGASERRGVADAVVGVAVGSALHAPVVGCCSSAAALSDWWREWPAPSECPPQQAMATEGTPTAATARAARVMRLRFLFLRCFLMRDLTRSLRIAIGQSLLLHPHA</sequence>
<proteinExistence type="predicted"/>
<comment type="caution">
    <text evidence="1">The sequence shown here is derived from an EMBL/GenBank/DDBJ whole genome shotgun (WGS) entry which is preliminary data.</text>
</comment>
<name>A0ABQ2VFQ4_9ACTN</name>
<gene>
    <name evidence="1" type="ORF">GCM10010211_58400</name>
</gene>
<accession>A0ABQ2VFQ4</accession>
<evidence type="ECO:0000313" key="2">
    <source>
        <dbReference type="Proteomes" id="UP000654471"/>
    </source>
</evidence>
<protein>
    <submittedName>
        <fullName evidence="1">Uncharacterized protein</fullName>
    </submittedName>
</protein>
<dbReference type="Proteomes" id="UP000654471">
    <property type="component" value="Unassembled WGS sequence"/>
</dbReference>